<accession>A0A656G974</accession>
<evidence type="ECO:0000313" key="2">
    <source>
        <dbReference type="Proteomes" id="UP000003465"/>
    </source>
</evidence>
<name>A0A656G974_PSEA0</name>
<sequence length="83" mass="9480">MRGLCVTVVFVKVLFVKVLFVKVRWASTLYFFAVIQVFLKGDRSALQRVFLRCPEALKTTMTMRKRAIERASAPVRVESVQAA</sequence>
<reference evidence="1 2" key="1">
    <citation type="journal article" date="2011" name="PLoS Pathog.">
        <title>Dynamic evolution of pathogenicity revealed by sequencing and comparative genomics of 19 Pseudomonas syringae isolates.</title>
        <authorList>
            <person name="Baltrus D.A."/>
            <person name="Nishimura M.T."/>
            <person name="Romanchuk A."/>
            <person name="Chang J.H."/>
            <person name="Mukhtar M.S."/>
            <person name="Cherkis K."/>
            <person name="Roach J."/>
            <person name="Grant S.R."/>
            <person name="Jones C.D."/>
            <person name="Dangl J.L."/>
        </authorList>
    </citation>
    <scope>NUCLEOTIDE SEQUENCE [LARGE SCALE GENOMIC DNA]</scope>
    <source>
        <strain evidence="1 2">301020</strain>
    </source>
</reference>
<dbReference type="EMBL" id="AEAG01000488">
    <property type="protein sequence ID" value="EGH22278.1"/>
    <property type="molecule type" value="Genomic_DNA"/>
</dbReference>
<organism evidence="1 2">
    <name type="scientific">Pseudomonas amygdali pv. mori str. 301020</name>
    <dbReference type="NCBI Taxonomy" id="629261"/>
    <lineage>
        <taxon>Bacteria</taxon>
        <taxon>Pseudomonadati</taxon>
        <taxon>Pseudomonadota</taxon>
        <taxon>Gammaproteobacteria</taxon>
        <taxon>Pseudomonadales</taxon>
        <taxon>Pseudomonadaceae</taxon>
        <taxon>Pseudomonas</taxon>
        <taxon>Pseudomonas amygdali</taxon>
    </lineage>
</organism>
<gene>
    <name evidence="1" type="ORF">PSYMO_12547</name>
</gene>
<dbReference type="AlphaFoldDB" id="A0A656G974"/>
<proteinExistence type="predicted"/>
<protein>
    <submittedName>
        <fullName evidence="1">Uncharacterized protein</fullName>
    </submittedName>
</protein>
<evidence type="ECO:0000313" key="1">
    <source>
        <dbReference type="EMBL" id="EGH22278.1"/>
    </source>
</evidence>
<comment type="caution">
    <text evidence="1">The sequence shown here is derived from an EMBL/GenBank/DDBJ whole genome shotgun (WGS) entry which is preliminary data.</text>
</comment>
<dbReference type="Proteomes" id="UP000003465">
    <property type="component" value="Unassembled WGS sequence"/>
</dbReference>